<evidence type="ECO:0000313" key="3">
    <source>
        <dbReference type="Proteomes" id="UP001494902"/>
    </source>
</evidence>
<name>A0ABV1K4H9_9PSEU</name>
<dbReference type="PANTHER" id="PTHR30514:SF18">
    <property type="entry name" value="RPIR-FAMILY TRANSCRIPTIONAL REGULATOR"/>
    <property type="match status" value="1"/>
</dbReference>
<dbReference type="Gene3D" id="1.10.10.10">
    <property type="entry name" value="Winged helix-like DNA-binding domain superfamily/Winged helix DNA-binding domain"/>
    <property type="match status" value="1"/>
</dbReference>
<accession>A0ABV1K4H9</accession>
<protein>
    <submittedName>
        <fullName evidence="2">MurR/RpiR family transcriptional regulator</fullName>
    </submittedName>
</protein>
<comment type="caution">
    <text evidence="2">The sequence shown here is derived from an EMBL/GenBank/DDBJ whole genome shotgun (WGS) entry which is preliminary data.</text>
</comment>
<evidence type="ECO:0000313" key="2">
    <source>
        <dbReference type="EMBL" id="MEQ3549354.1"/>
    </source>
</evidence>
<dbReference type="InterPro" id="IPR001347">
    <property type="entry name" value="SIS_dom"/>
</dbReference>
<dbReference type="SUPFAM" id="SSF53697">
    <property type="entry name" value="SIS domain"/>
    <property type="match status" value="1"/>
</dbReference>
<dbReference type="Pfam" id="PF01418">
    <property type="entry name" value="HTH_6"/>
    <property type="match status" value="1"/>
</dbReference>
<gene>
    <name evidence="2" type="ORF">WIS52_02620</name>
</gene>
<dbReference type="EMBL" id="JBEDNQ010000001">
    <property type="protein sequence ID" value="MEQ3549354.1"/>
    <property type="molecule type" value="Genomic_DNA"/>
</dbReference>
<dbReference type="Pfam" id="PF01380">
    <property type="entry name" value="SIS"/>
    <property type="match status" value="1"/>
</dbReference>
<dbReference type="PANTHER" id="PTHR30514">
    <property type="entry name" value="GLUCOKINASE"/>
    <property type="match status" value="1"/>
</dbReference>
<dbReference type="InterPro" id="IPR046348">
    <property type="entry name" value="SIS_dom_sf"/>
</dbReference>
<dbReference type="Gene3D" id="3.40.50.10490">
    <property type="entry name" value="Glucose-6-phosphate isomerase like protein, domain 1"/>
    <property type="match status" value="1"/>
</dbReference>
<feature type="domain" description="HTH rpiR-type" evidence="1">
    <location>
        <begin position="8"/>
        <end position="84"/>
    </location>
</feature>
<reference evidence="2 3" key="1">
    <citation type="submission" date="2024-03" db="EMBL/GenBank/DDBJ databases">
        <title>Draft genome sequence of Pseudonocardia nematodicida JCM 31783.</title>
        <authorList>
            <person name="Butdee W."/>
            <person name="Duangmal K."/>
        </authorList>
    </citation>
    <scope>NUCLEOTIDE SEQUENCE [LARGE SCALE GENOMIC DNA]</scope>
    <source>
        <strain evidence="2 3">JCM 31783</strain>
    </source>
</reference>
<dbReference type="Proteomes" id="UP001494902">
    <property type="component" value="Unassembled WGS sequence"/>
</dbReference>
<dbReference type="InterPro" id="IPR047640">
    <property type="entry name" value="RpiR-like"/>
</dbReference>
<proteinExistence type="predicted"/>
<evidence type="ECO:0000259" key="1">
    <source>
        <dbReference type="PROSITE" id="PS51071"/>
    </source>
</evidence>
<organism evidence="2 3">
    <name type="scientific">Pseudonocardia nematodicida</name>
    <dbReference type="NCBI Taxonomy" id="1206997"/>
    <lineage>
        <taxon>Bacteria</taxon>
        <taxon>Bacillati</taxon>
        <taxon>Actinomycetota</taxon>
        <taxon>Actinomycetes</taxon>
        <taxon>Pseudonocardiales</taxon>
        <taxon>Pseudonocardiaceae</taxon>
        <taxon>Pseudonocardia</taxon>
    </lineage>
</organism>
<dbReference type="PROSITE" id="PS51071">
    <property type="entry name" value="HTH_RPIR"/>
    <property type="match status" value="1"/>
</dbReference>
<dbReference type="SUPFAM" id="SSF46689">
    <property type="entry name" value="Homeodomain-like"/>
    <property type="match status" value="1"/>
</dbReference>
<dbReference type="InterPro" id="IPR009057">
    <property type="entry name" value="Homeodomain-like_sf"/>
</dbReference>
<dbReference type="InterPro" id="IPR036388">
    <property type="entry name" value="WH-like_DNA-bd_sf"/>
</dbReference>
<dbReference type="RefSeq" id="WP_349296433.1">
    <property type="nucleotide sequence ID" value="NZ_JBEDNQ010000001.1"/>
</dbReference>
<keyword evidence="3" id="KW-1185">Reference proteome</keyword>
<dbReference type="InterPro" id="IPR000281">
    <property type="entry name" value="HTH_RpiR"/>
</dbReference>
<sequence>MIETAGEQDLAERIRERAPGLPQALGHVAAYCLRHPDTVSTSSAAELGAATGTSDATVVRTARALGYRGVKEMRRAAAALISSRSDPGAVMARRIEQVSAGSSPFDRVVRDTVRGVESLGEFIAADEWEAAVDVLAAADRILVYGLPPVGFVAEHLALMLGRIGRSAVAGSATGVALADRLLSTGPVGAAVVFAPVRQFPEVTTVVRYLRDQQVPCVLVTEALDMPIAAEADHVLVTPRTSLDTAGESTLPLVVAQALLMSLAARDRAGSGAAMDRLHALRDRIAEDAGIRRRRAPAVEGGHG</sequence>